<feature type="signal peptide" evidence="2">
    <location>
        <begin position="1"/>
        <end position="15"/>
    </location>
</feature>
<comment type="similarity">
    <text evidence="1">Belongs to the membrane fusion protein (MFP) (TC 8.A.1) family.</text>
</comment>
<organism evidence="4 5">
    <name type="scientific">Silvimonas iriomotensis</name>
    <dbReference type="NCBI Taxonomy" id="449662"/>
    <lineage>
        <taxon>Bacteria</taxon>
        <taxon>Pseudomonadati</taxon>
        <taxon>Pseudomonadota</taxon>
        <taxon>Betaproteobacteria</taxon>
        <taxon>Neisseriales</taxon>
        <taxon>Chitinibacteraceae</taxon>
        <taxon>Silvimonas</taxon>
    </lineage>
</organism>
<dbReference type="InterPro" id="IPR058625">
    <property type="entry name" value="MdtA-like_BSH"/>
</dbReference>
<feature type="domain" description="Multidrug resistance protein MdtA-like barrel-sandwich hybrid" evidence="3">
    <location>
        <begin position="40"/>
        <end position="159"/>
    </location>
</feature>
<gene>
    <name evidence="4" type="ORF">GCM10010970_07730</name>
</gene>
<comment type="caution">
    <text evidence="4">The sequence shown here is derived from an EMBL/GenBank/DDBJ whole genome shotgun (WGS) entry which is preliminary data.</text>
</comment>
<evidence type="ECO:0000256" key="2">
    <source>
        <dbReference type="SAM" id="SignalP"/>
    </source>
</evidence>
<keyword evidence="5" id="KW-1185">Reference proteome</keyword>
<feature type="chain" id="PRO_5045158241" description="Multidrug resistance protein MdtA-like barrel-sandwich hybrid domain-containing protein" evidence="2">
    <location>
        <begin position="16"/>
        <end position="244"/>
    </location>
</feature>
<accession>A0ABQ2P5T6</accession>
<dbReference type="InterPro" id="IPR006143">
    <property type="entry name" value="RND_pump_MFP"/>
</dbReference>
<dbReference type="Pfam" id="PF25917">
    <property type="entry name" value="BSH_RND"/>
    <property type="match status" value="1"/>
</dbReference>
<dbReference type="EMBL" id="BMLX01000001">
    <property type="protein sequence ID" value="GGP18855.1"/>
    <property type="molecule type" value="Genomic_DNA"/>
</dbReference>
<protein>
    <recommendedName>
        <fullName evidence="3">Multidrug resistance protein MdtA-like barrel-sandwich hybrid domain-containing protein</fullName>
    </recommendedName>
</protein>
<dbReference type="SUPFAM" id="SSF111369">
    <property type="entry name" value="HlyD-like secretion proteins"/>
    <property type="match status" value="1"/>
</dbReference>
<proteinExistence type="inferred from homology"/>
<dbReference type="PANTHER" id="PTHR30469">
    <property type="entry name" value="MULTIDRUG RESISTANCE PROTEIN MDTA"/>
    <property type="match status" value="1"/>
</dbReference>
<evidence type="ECO:0000313" key="4">
    <source>
        <dbReference type="EMBL" id="GGP18855.1"/>
    </source>
</evidence>
<dbReference type="Gene3D" id="2.40.50.100">
    <property type="match status" value="1"/>
</dbReference>
<dbReference type="PANTHER" id="PTHR30469:SF15">
    <property type="entry name" value="HLYD FAMILY OF SECRETION PROTEINS"/>
    <property type="match status" value="1"/>
</dbReference>
<evidence type="ECO:0000259" key="3">
    <source>
        <dbReference type="Pfam" id="PF25917"/>
    </source>
</evidence>
<keyword evidence="2" id="KW-0732">Signal</keyword>
<dbReference type="NCBIfam" id="TIGR01730">
    <property type="entry name" value="RND_mfp"/>
    <property type="match status" value="1"/>
</dbReference>
<name>A0ABQ2P5T6_9NEIS</name>
<dbReference type="RefSeq" id="WP_188703503.1">
    <property type="nucleotide sequence ID" value="NZ_BMLX01000001.1"/>
</dbReference>
<sequence length="244" mass="25492">MAWLLLSLASGLTLAASKPADTPDDTNAIRVLLAPKLETTLSSQMNGALTDLKVSLGKRVAKSAVLVQLDCAEVKARAGVATAELNLARQNLEAKKGLQKLNAAGDIEVAAMQTEVDKASGTLALTRAQLGYCQITAPFAGRVAKVYVKPYQTVSTGTPLLDLVSDGPLKVRMNVPSALLGKLKPGTALDVNIHETGKSYPAHISVVNARVDAVAQTVEVEAQLDKENPELIAGMSGTARISGQ</sequence>
<evidence type="ECO:0000313" key="5">
    <source>
        <dbReference type="Proteomes" id="UP000637267"/>
    </source>
</evidence>
<evidence type="ECO:0000256" key="1">
    <source>
        <dbReference type="ARBA" id="ARBA00009477"/>
    </source>
</evidence>
<dbReference type="Gene3D" id="2.40.30.170">
    <property type="match status" value="1"/>
</dbReference>
<reference evidence="5" key="1">
    <citation type="journal article" date="2019" name="Int. J. Syst. Evol. Microbiol.">
        <title>The Global Catalogue of Microorganisms (GCM) 10K type strain sequencing project: providing services to taxonomists for standard genome sequencing and annotation.</title>
        <authorList>
            <consortium name="The Broad Institute Genomics Platform"/>
            <consortium name="The Broad Institute Genome Sequencing Center for Infectious Disease"/>
            <person name="Wu L."/>
            <person name="Ma J."/>
        </authorList>
    </citation>
    <scope>NUCLEOTIDE SEQUENCE [LARGE SCALE GENOMIC DNA]</scope>
    <source>
        <strain evidence="5">CGMCC 1.8859</strain>
    </source>
</reference>
<dbReference type="Proteomes" id="UP000637267">
    <property type="component" value="Unassembled WGS sequence"/>
</dbReference>